<accession>A0ABT8A5Y6</accession>
<dbReference type="InterPro" id="IPR006442">
    <property type="entry name" value="Antitoxin_Phd/YefM"/>
</dbReference>
<dbReference type="Pfam" id="PF02604">
    <property type="entry name" value="PhdYeFM_antitox"/>
    <property type="match status" value="1"/>
</dbReference>
<gene>
    <name evidence="3" type="ORF">QWZ14_12105</name>
</gene>
<proteinExistence type="inferred from homology"/>
<dbReference type="Proteomes" id="UP001529369">
    <property type="component" value="Unassembled WGS sequence"/>
</dbReference>
<dbReference type="NCBIfam" id="TIGR01552">
    <property type="entry name" value="phd_fam"/>
    <property type="match status" value="1"/>
</dbReference>
<dbReference type="PANTHER" id="PTHR35377:SF8">
    <property type="entry name" value="ANTITOXIN VAPB22"/>
    <property type="match status" value="1"/>
</dbReference>
<dbReference type="Gene3D" id="3.40.1620.10">
    <property type="entry name" value="YefM-like domain"/>
    <property type="match status" value="1"/>
</dbReference>
<reference evidence="4" key="1">
    <citation type="journal article" date="2019" name="Int. J. Syst. Evol. Microbiol.">
        <title>The Global Catalogue of Microorganisms (GCM) 10K type strain sequencing project: providing services to taxonomists for standard genome sequencing and annotation.</title>
        <authorList>
            <consortium name="The Broad Institute Genomics Platform"/>
            <consortium name="The Broad Institute Genome Sequencing Center for Infectious Disease"/>
            <person name="Wu L."/>
            <person name="Ma J."/>
        </authorList>
    </citation>
    <scope>NUCLEOTIDE SEQUENCE [LARGE SCALE GENOMIC DNA]</scope>
    <source>
        <strain evidence="4">CECT 7131</strain>
    </source>
</reference>
<dbReference type="EMBL" id="JAUFPN010000129">
    <property type="protein sequence ID" value="MDN3565105.1"/>
    <property type="molecule type" value="Genomic_DNA"/>
</dbReference>
<evidence type="ECO:0000256" key="2">
    <source>
        <dbReference type="RuleBase" id="RU362080"/>
    </source>
</evidence>
<comment type="caution">
    <text evidence="3">The sequence shown here is derived from an EMBL/GenBank/DDBJ whole genome shotgun (WGS) entry which is preliminary data.</text>
</comment>
<evidence type="ECO:0000313" key="4">
    <source>
        <dbReference type="Proteomes" id="UP001529369"/>
    </source>
</evidence>
<dbReference type="SUPFAM" id="SSF143120">
    <property type="entry name" value="YefM-like"/>
    <property type="match status" value="1"/>
</dbReference>
<evidence type="ECO:0000256" key="1">
    <source>
        <dbReference type="ARBA" id="ARBA00009981"/>
    </source>
</evidence>
<evidence type="ECO:0000313" key="3">
    <source>
        <dbReference type="EMBL" id="MDN3565105.1"/>
    </source>
</evidence>
<dbReference type="InterPro" id="IPR051416">
    <property type="entry name" value="phD-YefM_TA_antitoxins"/>
</dbReference>
<dbReference type="PANTHER" id="PTHR35377">
    <property type="entry name" value="ANTITOXIN VAPB49-RELATED-RELATED"/>
    <property type="match status" value="1"/>
</dbReference>
<sequence length="84" mass="9757">MREIQASEAKTHLPRLLDEVERGETIIITRHGRAIARIVPEVSRRRAEIDRAVTDLRALRASIAERGVSLSWDELKRFRDKGRR</sequence>
<comment type="function">
    <text evidence="2">Antitoxin component of a type II toxin-antitoxin (TA) system.</text>
</comment>
<comment type="similarity">
    <text evidence="1 2">Belongs to the phD/YefM antitoxin family.</text>
</comment>
<dbReference type="RefSeq" id="WP_290316929.1">
    <property type="nucleotide sequence ID" value="NZ_JAUFPN010000129.1"/>
</dbReference>
<protein>
    <recommendedName>
        <fullName evidence="2">Antitoxin</fullName>
    </recommendedName>
</protein>
<organism evidence="3 4">
    <name type="scientific">Paeniroseomonas aquatica</name>
    <dbReference type="NCBI Taxonomy" id="373043"/>
    <lineage>
        <taxon>Bacteria</taxon>
        <taxon>Pseudomonadati</taxon>
        <taxon>Pseudomonadota</taxon>
        <taxon>Alphaproteobacteria</taxon>
        <taxon>Acetobacterales</taxon>
        <taxon>Acetobacteraceae</taxon>
        <taxon>Paeniroseomonas</taxon>
    </lineage>
</organism>
<dbReference type="InterPro" id="IPR036165">
    <property type="entry name" value="YefM-like_sf"/>
</dbReference>
<keyword evidence="4" id="KW-1185">Reference proteome</keyword>
<name>A0ABT8A5Y6_9PROT</name>